<evidence type="ECO:0000256" key="2">
    <source>
        <dbReference type="ARBA" id="ARBA00005467"/>
    </source>
</evidence>
<feature type="transmembrane region" description="Helical" evidence="6">
    <location>
        <begin position="125"/>
        <end position="146"/>
    </location>
</feature>
<name>A0AAV5V4N7_9BILA</name>
<comment type="similarity">
    <text evidence="2 6">Belongs to the TVP23 family.</text>
</comment>
<feature type="transmembrane region" description="Helical" evidence="6">
    <location>
        <begin position="152"/>
        <end position="171"/>
    </location>
</feature>
<comment type="subcellular location">
    <subcellularLocation>
        <location evidence="1 6">Membrane</location>
        <topology evidence="1 6">Multi-pass membrane protein</topology>
    </subcellularLocation>
</comment>
<dbReference type="PANTHER" id="PTHR13019:SF25">
    <property type="entry name" value="GOLGI APPARATUS MEMBRANE PROTEIN TVP23 HOMOLOG"/>
    <property type="match status" value="1"/>
</dbReference>
<dbReference type="GO" id="GO:0016192">
    <property type="term" value="P:vesicle-mediated transport"/>
    <property type="evidence" value="ECO:0007669"/>
    <property type="project" value="TreeGrafter"/>
</dbReference>
<gene>
    <name evidence="7" type="ORF">PFISCL1PPCAC_5854</name>
</gene>
<evidence type="ECO:0000313" key="7">
    <source>
        <dbReference type="EMBL" id="GMT14557.1"/>
    </source>
</evidence>
<dbReference type="EMBL" id="BTSY01000002">
    <property type="protein sequence ID" value="GMT14557.1"/>
    <property type="molecule type" value="Genomic_DNA"/>
</dbReference>
<keyword evidence="3 6" id="KW-0812">Transmembrane</keyword>
<feature type="non-terminal residue" evidence="7">
    <location>
        <position position="1"/>
    </location>
</feature>
<dbReference type="AlphaFoldDB" id="A0AAV5V4N7"/>
<evidence type="ECO:0000256" key="6">
    <source>
        <dbReference type="RuleBase" id="RU361206"/>
    </source>
</evidence>
<feature type="transmembrane region" description="Helical" evidence="6">
    <location>
        <begin position="51"/>
        <end position="74"/>
    </location>
</feature>
<organism evidence="7 8">
    <name type="scientific">Pristionchus fissidentatus</name>
    <dbReference type="NCBI Taxonomy" id="1538716"/>
    <lineage>
        <taxon>Eukaryota</taxon>
        <taxon>Metazoa</taxon>
        <taxon>Ecdysozoa</taxon>
        <taxon>Nematoda</taxon>
        <taxon>Chromadorea</taxon>
        <taxon>Rhabditida</taxon>
        <taxon>Rhabditina</taxon>
        <taxon>Diplogasteromorpha</taxon>
        <taxon>Diplogasteroidea</taxon>
        <taxon>Neodiplogasteridae</taxon>
        <taxon>Pristionchus</taxon>
    </lineage>
</organism>
<keyword evidence="8" id="KW-1185">Reference proteome</keyword>
<dbReference type="Pfam" id="PF05832">
    <property type="entry name" value="DUF846"/>
    <property type="match status" value="1"/>
</dbReference>
<dbReference type="GO" id="GO:0009306">
    <property type="term" value="P:protein secretion"/>
    <property type="evidence" value="ECO:0007669"/>
    <property type="project" value="TreeGrafter"/>
</dbReference>
<evidence type="ECO:0000313" key="8">
    <source>
        <dbReference type="Proteomes" id="UP001432322"/>
    </source>
</evidence>
<comment type="caution">
    <text evidence="7">The sequence shown here is derived from an EMBL/GenBank/DDBJ whole genome shotgun (WGS) entry which is preliminary data.</text>
</comment>
<keyword evidence="5 6" id="KW-0472">Membrane</keyword>
<dbReference type="Proteomes" id="UP001432322">
    <property type="component" value="Unassembled WGS sequence"/>
</dbReference>
<proteinExistence type="inferred from homology"/>
<sequence length="210" mass="23942">PLSRMASGFDSGLNLGGTTQPTGISSESFSLRSFSKPHIVIAHILFRGSALVVYILANLFSSSFIVQLLLLITLNSMDFWTVKNITGRLLVGLRWWNFVDEEGHNHWKYESAKDPSRFAALDSRVFWGALVLAPVLWTFLAIIAFMTFKWEWMLATLFGLVMTGANLYGYLRCRWADTTQFTNYVSKWAFLSILRNQRPTTDQQPMQQTV</sequence>
<dbReference type="InterPro" id="IPR008564">
    <property type="entry name" value="TVP23-like"/>
</dbReference>
<evidence type="ECO:0000256" key="3">
    <source>
        <dbReference type="ARBA" id="ARBA00022692"/>
    </source>
</evidence>
<evidence type="ECO:0000256" key="1">
    <source>
        <dbReference type="ARBA" id="ARBA00004141"/>
    </source>
</evidence>
<evidence type="ECO:0000256" key="5">
    <source>
        <dbReference type="ARBA" id="ARBA00023136"/>
    </source>
</evidence>
<keyword evidence="4 6" id="KW-1133">Transmembrane helix</keyword>
<dbReference type="GO" id="GO:0000139">
    <property type="term" value="C:Golgi membrane"/>
    <property type="evidence" value="ECO:0007669"/>
    <property type="project" value="TreeGrafter"/>
</dbReference>
<evidence type="ECO:0000256" key="4">
    <source>
        <dbReference type="ARBA" id="ARBA00022989"/>
    </source>
</evidence>
<reference evidence="7" key="1">
    <citation type="submission" date="2023-10" db="EMBL/GenBank/DDBJ databases">
        <title>Genome assembly of Pristionchus species.</title>
        <authorList>
            <person name="Yoshida K."/>
            <person name="Sommer R.J."/>
        </authorList>
    </citation>
    <scope>NUCLEOTIDE SEQUENCE</scope>
    <source>
        <strain evidence="7">RS5133</strain>
    </source>
</reference>
<protein>
    <recommendedName>
        <fullName evidence="6">Golgi apparatus membrane protein TVP23 homolog</fullName>
    </recommendedName>
</protein>
<dbReference type="PANTHER" id="PTHR13019">
    <property type="entry name" value="GOLGI APPARATUS MEMBRANE PROTEIN TVP23"/>
    <property type="match status" value="1"/>
</dbReference>
<accession>A0AAV5V4N7</accession>